<dbReference type="InterPro" id="IPR000515">
    <property type="entry name" value="MetI-like"/>
</dbReference>
<dbReference type="RefSeq" id="WP_369018147.1">
    <property type="nucleotide sequence ID" value="NZ_CP121689.1"/>
</dbReference>
<feature type="transmembrane region" description="Helical" evidence="7">
    <location>
        <begin position="12"/>
        <end position="34"/>
    </location>
</feature>
<comment type="subcellular location">
    <subcellularLocation>
        <location evidence="1 7">Cell membrane</location>
        <topology evidence="1 7">Multi-pass membrane protein</topology>
    </subcellularLocation>
</comment>
<dbReference type="PANTHER" id="PTHR43005">
    <property type="entry name" value="BLR7065 PROTEIN"/>
    <property type="match status" value="1"/>
</dbReference>
<keyword evidence="6 7" id="KW-0472">Membrane</keyword>
<evidence type="ECO:0000256" key="2">
    <source>
        <dbReference type="ARBA" id="ARBA00022448"/>
    </source>
</evidence>
<dbReference type="InterPro" id="IPR035906">
    <property type="entry name" value="MetI-like_sf"/>
</dbReference>
<dbReference type="PROSITE" id="PS50928">
    <property type="entry name" value="ABC_TM1"/>
    <property type="match status" value="1"/>
</dbReference>
<evidence type="ECO:0000256" key="7">
    <source>
        <dbReference type="RuleBase" id="RU363032"/>
    </source>
</evidence>
<dbReference type="EMBL" id="CP121689">
    <property type="protein sequence ID" value="WZL75993.1"/>
    <property type="molecule type" value="Genomic_DNA"/>
</dbReference>
<protein>
    <submittedName>
        <fullName evidence="9">Sugar ABC transporter permease</fullName>
    </submittedName>
</protein>
<evidence type="ECO:0000313" key="9">
    <source>
        <dbReference type="EMBL" id="WZL75993.1"/>
    </source>
</evidence>
<dbReference type="SUPFAM" id="SSF161098">
    <property type="entry name" value="MetI-like"/>
    <property type="match status" value="1"/>
</dbReference>
<sequence length="290" mass="33176">MTKVHVYKREWLLFLPLFGLLIFVMIFPTFYTFLLSFSRFSLLGNKLVLSGLKNYSSLINDEEFWVSLKNSVLFTGITVPFELVLGLFLALWLNRQFRGKYLVRAALLLPWAIPTALNAVVWRWMYNTDYGIFNDLLLRVGLIRAGINWLGQIPLAMISMMIVAIWKTSSFMALILLAGLQSIPNEVYEAALIDGSTKWTTFKSITLPLLKPAILVSLLFRTMDAFRSFDLPFNLTQGGPVNSTETLSLYAYKVSFQFLKFDYAASVIIVQFAILLVLSILYLRFLEVEL</sequence>
<dbReference type="Pfam" id="PF00528">
    <property type="entry name" value="BPD_transp_1"/>
    <property type="match status" value="1"/>
</dbReference>
<comment type="similarity">
    <text evidence="7">Belongs to the binding-protein-dependent transport system permease family.</text>
</comment>
<evidence type="ECO:0000256" key="6">
    <source>
        <dbReference type="ARBA" id="ARBA00023136"/>
    </source>
</evidence>
<accession>A0ABZ2YE41</accession>
<dbReference type="CDD" id="cd06261">
    <property type="entry name" value="TM_PBP2"/>
    <property type="match status" value="1"/>
</dbReference>
<feature type="transmembrane region" description="Helical" evidence="7">
    <location>
        <begin position="72"/>
        <end position="93"/>
    </location>
</feature>
<keyword evidence="4 7" id="KW-0812">Transmembrane</keyword>
<reference evidence="9 10" key="1">
    <citation type="submission" date="2023-03" db="EMBL/GenBank/DDBJ databases">
        <title>Novel Species.</title>
        <authorList>
            <person name="Ma S."/>
        </authorList>
    </citation>
    <scope>NUCLEOTIDE SEQUENCE [LARGE SCALE GENOMIC DNA]</scope>
    <source>
        <strain evidence="9 10">B11</strain>
    </source>
</reference>
<dbReference type="Gene3D" id="1.10.3720.10">
    <property type="entry name" value="MetI-like"/>
    <property type="match status" value="1"/>
</dbReference>
<keyword evidence="10" id="KW-1185">Reference proteome</keyword>
<feature type="transmembrane region" description="Helical" evidence="7">
    <location>
        <begin position="263"/>
        <end position="285"/>
    </location>
</feature>
<feature type="transmembrane region" description="Helical" evidence="7">
    <location>
        <begin position="105"/>
        <end position="126"/>
    </location>
</feature>
<keyword evidence="2 7" id="KW-0813">Transport</keyword>
<name>A0ABZ2YE41_9BACT</name>
<evidence type="ECO:0000259" key="8">
    <source>
        <dbReference type="PROSITE" id="PS50928"/>
    </source>
</evidence>
<dbReference type="PANTHER" id="PTHR43005:SF1">
    <property type="entry name" value="SPERMIDINE_PUTRESCINE TRANSPORT SYSTEM PERMEASE PROTEIN"/>
    <property type="match status" value="1"/>
</dbReference>
<keyword evidence="5 7" id="KW-1133">Transmembrane helix</keyword>
<evidence type="ECO:0000256" key="4">
    <source>
        <dbReference type="ARBA" id="ARBA00022692"/>
    </source>
</evidence>
<organism evidence="9 10">
    <name type="scientific">Thermatribacter velox</name>
    <dbReference type="NCBI Taxonomy" id="3039681"/>
    <lineage>
        <taxon>Bacteria</taxon>
        <taxon>Pseudomonadati</taxon>
        <taxon>Atribacterota</taxon>
        <taxon>Atribacteria</taxon>
        <taxon>Atribacterales</taxon>
        <taxon>Thermatribacteraceae</taxon>
        <taxon>Thermatribacter</taxon>
    </lineage>
</organism>
<evidence type="ECO:0000256" key="5">
    <source>
        <dbReference type="ARBA" id="ARBA00022989"/>
    </source>
</evidence>
<evidence type="ECO:0000256" key="3">
    <source>
        <dbReference type="ARBA" id="ARBA00022475"/>
    </source>
</evidence>
<dbReference type="Proteomes" id="UP001461341">
    <property type="component" value="Chromosome"/>
</dbReference>
<keyword evidence="3" id="KW-1003">Cell membrane</keyword>
<feature type="domain" description="ABC transmembrane type-1" evidence="8">
    <location>
        <begin position="68"/>
        <end position="282"/>
    </location>
</feature>
<proteinExistence type="inferred from homology"/>
<evidence type="ECO:0000313" key="10">
    <source>
        <dbReference type="Proteomes" id="UP001461341"/>
    </source>
</evidence>
<evidence type="ECO:0000256" key="1">
    <source>
        <dbReference type="ARBA" id="ARBA00004651"/>
    </source>
</evidence>
<gene>
    <name evidence="9" type="ORF">QBE54_10475</name>
</gene>